<feature type="region of interest" description="Disordered" evidence="1">
    <location>
        <begin position="51"/>
        <end position="79"/>
    </location>
</feature>
<keyword evidence="2" id="KW-0812">Transmembrane</keyword>
<evidence type="ECO:0000313" key="4">
    <source>
        <dbReference type="WBParaSite" id="ALUE_0000576301-mRNA-1"/>
    </source>
</evidence>
<organism evidence="3 4">
    <name type="scientific">Ascaris lumbricoides</name>
    <name type="common">Giant roundworm</name>
    <dbReference type="NCBI Taxonomy" id="6252"/>
    <lineage>
        <taxon>Eukaryota</taxon>
        <taxon>Metazoa</taxon>
        <taxon>Ecdysozoa</taxon>
        <taxon>Nematoda</taxon>
        <taxon>Chromadorea</taxon>
        <taxon>Rhabditida</taxon>
        <taxon>Spirurina</taxon>
        <taxon>Ascaridomorpha</taxon>
        <taxon>Ascaridoidea</taxon>
        <taxon>Ascarididae</taxon>
        <taxon>Ascaris</taxon>
    </lineage>
</organism>
<proteinExistence type="predicted"/>
<name>A0A9J2P8N9_ASCLU</name>
<reference evidence="4" key="1">
    <citation type="submission" date="2023-03" db="UniProtKB">
        <authorList>
            <consortium name="WormBaseParasite"/>
        </authorList>
    </citation>
    <scope>IDENTIFICATION</scope>
</reference>
<accession>A0A9J2P8N9</accession>
<sequence length="254" mass="29586">MVASCSRCVNVRVIAENRLPPVPLHYSNLRYKSSSVRPPIDTLVRDISEALSRQRQDDTALQQQTRPMFLDQDAGPSRPTRTEIMDELCDLGIRFRLTPHAGHVRVSCVRCKSMHAYISPRDSSLRCIACGYTSSFEDYKRESKNPHRAPLQRITAKQSESVVRVDPRSNQWKYDTEICSASMNDLGLNNKLPPMDELDSDLYDRVGYLNLMSQYEERERQRKFDEMENLRRLREEFVSLIISYFLLIFNFLLI</sequence>
<protein>
    <submittedName>
        <fullName evidence="4">Uncharacterized protein</fullName>
    </submittedName>
</protein>
<keyword evidence="2" id="KW-0472">Membrane</keyword>
<dbReference type="Proteomes" id="UP000036681">
    <property type="component" value="Unplaced"/>
</dbReference>
<evidence type="ECO:0000313" key="3">
    <source>
        <dbReference type="Proteomes" id="UP000036681"/>
    </source>
</evidence>
<dbReference type="AlphaFoldDB" id="A0A9J2P8N9"/>
<keyword evidence="2" id="KW-1133">Transmembrane helix</keyword>
<evidence type="ECO:0000256" key="1">
    <source>
        <dbReference type="SAM" id="MobiDB-lite"/>
    </source>
</evidence>
<dbReference type="WBParaSite" id="ALUE_0000576301-mRNA-1">
    <property type="protein sequence ID" value="ALUE_0000576301-mRNA-1"/>
    <property type="gene ID" value="ALUE_0000576301"/>
</dbReference>
<feature type="transmembrane region" description="Helical" evidence="2">
    <location>
        <begin position="237"/>
        <end position="253"/>
    </location>
</feature>
<evidence type="ECO:0000256" key="2">
    <source>
        <dbReference type="SAM" id="Phobius"/>
    </source>
</evidence>
<keyword evidence="3" id="KW-1185">Reference proteome</keyword>